<dbReference type="InterPro" id="IPR036436">
    <property type="entry name" value="Disintegrin_dom_sf"/>
</dbReference>
<evidence type="ECO:0000256" key="5">
    <source>
        <dbReference type="ARBA" id="ARBA00023157"/>
    </source>
</evidence>
<evidence type="ECO:0000256" key="9">
    <source>
        <dbReference type="PROSITE-ProRule" id="PRU00276"/>
    </source>
</evidence>
<proteinExistence type="predicted"/>
<reference evidence="15" key="1">
    <citation type="submission" date="2025-08" db="UniProtKB">
        <authorList>
            <consortium name="Ensembl"/>
        </authorList>
    </citation>
    <scope>IDENTIFICATION</scope>
</reference>
<dbReference type="InterPro" id="IPR024079">
    <property type="entry name" value="MetalloPept_cat_dom_sf"/>
</dbReference>
<feature type="compositionally biased region" description="Pro residues" evidence="10">
    <location>
        <begin position="917"/>
        <end position="926"/>
    </location>
</feature>
<evidence type="ECO:0000313" key="15">
    <source>
        <dbReference type="Ensembl" id="ENSPTEP00000025053.1"/>
    </source>
</evidence>
<name>A0A8C9LSA0_9PRIM</name>
<feature type="disulfide bond" evidence="8">
    <location>
        <begin position="802"/>
        <end position="811"/>
    </location>
</feature>
<dbReference type="Pfam" id="PF01562">
    <property type="entry name" value="Pep_M12B_propep"/>
    <property type="match status" value="1"/>
</dbReference>
<evidence type="ECO:0000256" key="8">
    <source>
        <dbReference type="PROSITE-ProRule" id="PRU00076"/>
    </source>
</evidence>
<dbReference type="Pfam" id="PF00200">
    <property type="entry name" value="Disintegrin"/>
    <property type="match status" value="1"/>
</dbReference>
<dbReference type="PROSITE" id="PS00427">
    <property type="entry name" value="DISINTEGRIN_1"/>
    <property type="match status" value="1"/>
</dbReference>
<feature type="domain" description="Peptidase M12B" evidence="14">
    <location>
        <begin position="370"/>
        <end position="570"/>
    </location>
</feature>
<dbReference type="InterPro" id="IPR001590">
    <property type="entry name" value="Peptidase_M12B"/>
</dbReference>
<reference evidence="15" key="2">
    <citation type="submission" date="2025-09" db="UniProtKB">
        <authorList>
            <consortium name="Ensembl"/>
        </authorList>
    </citation>
    <scope>IDENTIFICATION</scope>
</reference>
<dbReference type="GO" id="GO:0002693">
    <property type="term" value="P:positive regulation of cellular extravasation"/>
    <property type="evidence" value="ECO:0007669"/>
    <property type="project" value="TreeGrafter"/>
</dbReference>
<gene>
    <name evidence="15" type="primary">ADAM8</name>
</gene>
<dbReference type="SUPFAM" id="SSF55486">
    <property type="entry name" value="Metalloproteases ('zincins'), catalytic domain"/>
    <property type="match status" value="1"/>
</dbReference>
<dbReference type="SUPFAM" id="SSF57552">
    <property type="entry name" value="Blood coagulation inhibitor (disintegrin)"/>
    <property type="match status" value="1"/>
</dbReference>
<evidence type="ECO:0000256" key="6">
    <source>
        <dbReference type="ARBA" id="ARBA00023180"/>
    </source>
</evidence>
<dbReference type="Pfam" id="PF01421">
    <property type="entry name" value="Reprolysin"/>
    <property type="match status" value="1"/>
</dbReference>
<feature type="binding site" evidence="9">
    <location>
        <position position="514"/>
    </location>
    <ligand>
        <name>Zn(2+)</name>
        <dbReference type="ChEBI" id="CHEBI:29105"/>
        <note>catalytic</note>
    </ligand>
</feature>
<dbReference type="Gene3D" id="3.40.390.10">
    <property type="entry name" value="Collagenase (Catalytic Domain)"/>
    <property type="match status" value="1"/>
</dbReference>
<dbReference type="Ensembl" id="ENSPTET00000035529.1">
    <property type="protein sequence ID" value="ENSPTEP00000025053.1"/>
    <property type="gene ID" value="ENSPTEG00000025411.1"/>
</dbReference>
<comment type="caution">
    <text evidence="8">Lacks conserved residue(s) required for the propagation of feature annotation.</text>
</comment>
<dbReference type="FunFam" id="3.40.390.10:FF:000002">
    <property type="entry name" value="Disintegrin and metalloproteinase domain-containing protein 22"/>
    <property type="match status" value="1"/>
</dbReference>
<keyword evidence="9" id="KW-0479">Metal-binding</keyword>
<feature type="region of interest" description="Disordered" evidence="10">
    <location>
        <begin position="944"/>
        <end position="994"/>
    </location>
</feature>
<protein>
    <submittedName>
        <fullName evidence="15">ADAM metallopeptidase domain 8</fullName>
    </submittedName>
</protein>
<keyword evidence="5 8" id="KW-1015">Disulfide bond</keyword>
<evidence type="ECO:0000256" key="7">
    <source>
        <dbReference type="PROSITE-ProRule" id="PRU00068"/>
    </source>
</evidence>
<dbReference type="PANTHER" id="PTHR11905">
    <property type="entry name" value="ADAM A DISINTEGRIN AND METALLOPROTEASE DOMAIN"/>
    <property type="match status" value="1"/>
</dbReference>
<evidence type="ECO:0000256" key="2">
    <source>
        <dbReference type="ARBA" id="ARBA00022692"/>
    </source>
</evidence>
<dbReference type="PROSITE" id="PS50026">
    <property type="entry name" value="EGF_3"/>
    <property type="match status" value="1"/>
</dbReference>
<feature type="active site" evidence="9">
    <location>
        <position position="505"/>
    </location>
</feature>
<feature type="domain" description="EGF-like" evidence="12">
    <location>
        <begin position="780"/>
        <end position="812"/>
    </location>
</feature>
<dbReference type="GO" id="GO:0006954">
    <property type="term" value="P:inflammatory response"/>
    <property type="evidence" value="ECO:0007669"/>
    <property type="project" value="TreeGrafter"/>
</dbReference>
<dbReference type="GO" id="GO:0046872">
    <property type="term" value="F:metal ion binding"/>
    <property type="evidence" value="ECO:0007669"/>
    <property type="project" value="UniProtKB-KW"/>
</dbReference>
<evidence type="ECO:0000313" key="16">
    <source>
        <dbReference type="Proteomes" id="UP000694416"/>
    </source>
</evidence>
<dbReference type="InterPro" id="IPR001762">
    <property type="entry name" value="Disintegrin_dom"/>
</dbReference>
<evidence type="ECO:0000256" key="4">
    <source>
        <dbReference type="ARBA" id="ARBA00023136"/>
    </source>
</evidence>
<evidence type="ECO:0000259" key="13">
    <source>
        <dbReference type="PROSITE" id="PS50214"/>
    </source>
</evidence>
<dbReference type="PROSITE" id="PS50214">
    <property type="entry name" value="DISINTEGRIN_2"/>
    <property type="match status" value="1"/>
</dbReference>
<feature type="region of interest" description="Disordered" evidence="10">
    <location>
        <begin position="879"/>
        <end position="926"/>
    </location>
</feature>
<dbReference type="InterPro" id="IPR034027">
    <property type="entry name" value="Reprolysin_adamalysin"/>
</dbReference>
<evidence type="ECO:0000259" key="14">
    <source>
        <dbReference type="PROSITE" id="PS50215"/>
    </source>
</evidence>
<feature type="binding site" evidence="9">
    <location>
        <position position="508"/>
    </location>
    <ligand>
        <name>Zn(2+)</name>
        <dbReference type="ChEBI" id="CHEBI:29105"/>
        <note>catalytic</note>
    </ligand>
</feature>
<dbReference type="InterPro" id="IPR006586">
    <property type="entry name" value="ADAM_Cys-rich"/>
</dbReference>
<dbReference type="PROSITE" id="PS01186">
    <property type="entry name" value="EGF_2"/>
    <property type="match status" value="1"/>
</dbReference>
<feature type="disulfide bond" evidence="7">
    <location>
        <begin position="636"/>
        <end position="656"/>
    </location>
</feature>
<accession>A0A8C9LSA0</accession>
<keyword evidence="4 11" id="KW-0472">Membrane</keyword>
<feature type="binding site" evidence="9">
    <location>
        <position position="504"/>
    </location>
    <ligand>
        <name>Zn(2+)</name>
        <dbReference type="ChEBI" id="CHEBI:29105"/>
        <note>catalytic</note>
    </ligand>
</feature>
<keyword evidence="3 11" id="KW-1133">Transmembrane helix</keyword>
<feature type="domain" description="Disintegrin" evidence="13">
    <location>
        <begin position="578"/>
        <end position="664"/>
    </location>
</feature>
<evidence type="ECO:0000256" key="3">
    <source>
        <dbReference type="ARBA" id="ARBA00022989"/>
    </source>
</evidence>
<dbReference type="Proteomes" id="UP000694416">
    <property type="component" value="Unplaced"/>
</dbReference>
<dbReference type="PROSITE" id="PS51257">
    <property type="entry name" value="PROKAR_LIPOPROTEIN"/>
    <property type="match status" value="1"/>
</dbReference>
<feature type="region of interest" description="Disordered" evidence="10">
    <location>
        <begin position="112"/>
        <end position="168"/>
    </location>
</feature>
<evidence type="ECO:0000256" key="10">
    <source>
        <dbReference type="SAM" id="MobiDB-lite"/>
    </source>
</evidence>
<dbReference type="GO" id="GO:0004222">
    <property type="term" value="F:metalloendopeptidase activity"/>
    <property type="evidence" value="ECO:0007669"/>
    <property type="project" value="InterPro"/>
</dbReference>
<evidence type="ECO:0000256" key="1">
    <source>
        <dbReference type="ARBA" id="ARBA00004479"/>
    </source>
</evidence>
<dbReference type="GO" id="GO:0006508">
    <property type="term" value="P:proteolysis"/>
    <property type="evidence" value="ECO:0007669"/>
    <property type="project" value="InterPro"/>
</dbReference>
<dbReference type="InterPro" id="IPR000742">
    <property type="entry name" value="EGF"/>
</dbReference>
<evidence type="ECO:0000256" key="11">
    <source>
        <dbReference type="SAM" id="Phobius"/>
    </source>
</evidence>
<feature type="compositionally biased region" description="Basic residues" evidence="10">
    <location>
        <begin position="121"/>
        <end position="130"/>
    </location>
</feature>
<dbReference type="SMART" id="SM00050">
    <property type="entry name" value="DISIN"/>
    <property type="match status" value="1"/>
</dbReference>
<organism evidence="15 16">
    <name type="scientific">Piliocolobus tephrosceles</name>
    <name type="common">Ugandan red Colobus</name>
    <dbReference type="NCBI Taxonomy" id="591936"/>
    <lineage>
        <taxon>Eukaryota</taxon>
        <taxon>Metazoa</taxon>
        <taxon>Chordata</taxon>
        <taxon>Craniata</taxon>
        <taxon>Vertebrata</taxon>
        <taxon>Euteleostomi</taxon>
        <taxon>Mammalia</taxon>
        <taxon>Eutheria</taxon>
        <taxon>Euarchontoglires</taxon>
        <taxon>Primates</taxon>
        <taxon>Haplorrhini</taxon>
        <taxon>Catarrhini</taxon>
        <taxon>Cercopithecidae</taxon>
        <taxon>Colobinae</taxon>
        <taxon>Piliocolobus</taxon>
    </lineage>
</organism>
<dbReference type="Pfam" id="PF08516">
    <property type="entry name" value="ADAM_CR"/>
    <property type="match status" value="1"/>
</dbReference>
<comment type="subcellular location">
    <subcellularLocation>
        <location evidence="1">Membrane</location>
        <topology evidence="1">Single-pass type I membrane protein</topology>
    </subcellularLocation>
</comment>
<dbReference type="CDD" id="cd04269">
    <property type="entry name" value="ZnMc_adamalysin_II_like"/>
    <property type="match status" value="1"/>
</dbReference>
<keyword evidence="8" id="KW-0245">EGF-like domain</keyword>
<feature type="compositionally biased region" description="Low complexity" evidence="10">
    <location>
        <begin position="958"/>
        <end position="968"/>
    </location>
</feature>
<dbReference type="GO" id="GO:0016020">
    <property type="term" value="C:membrane"/>
    <property type="evidence" value="ECO:0007669"/>
    <property type="project" value="UniProtKB-SubCell"/>
</dbReference>
<keyword evidence="9" id="KW-0862">Zinc</keyword>
<dbReference type="FunFam" id="4.10.70.10:FF:000001">
    <property type="entry name" value="Disintegrin and metalloproteinase domain-containing protein 22"/>
    <property type="match status" value="1"/>
</dbReference>
<dbReference type="GO" id="GO:0022407">
    <property type="term" value="P:regulation of cell-cell adhesion"/>
    <property type="evidence" value="ECO:0007669"/>
    <property type="project" value="TreeGrafter"/>
</dbReference>
<sequence length="994" mass="106980">MSEGRLHELRHRPASPALPGSLMTFSAAWGASSCATQASRHTPSQKSPAAQCQSLLSCFSCHSHWGTVWHHLLPAPGSASQAASRGAGRTWDRLCLSFFTCAREVVGLLGEGEADPAPRCRPPRPSRRPRGPLAAGRRGGARGKEPRARSAGTRPCPAGLSPPPPRPDPAMRDLGLWLLCAMALPAIAPSRPWARVERYEVVLPRRLPGPRVRRALPSHVGLYPERVSYVLGATGHNFTLHLRKNRDLLGSGYTETYTAANGSEVTEQPRRQDHCFYQGHVEGHPDSAASLSTCAGLRGFFQVGSDLRLIEPLDEGGEGGRHAVYQAEHLLQTAGTCGVSDDSLGSLLGPRTAAVFRPQPGGSLPSRETRYVELYVVADNAEFQILGSEAAVRRRVLEVVNHVDKLYQKLNFRVVLVGLEIWNRQDKFHVSPHPNVTLENLLAWQARRLTQRHLQDNVQLITGVDFTGTTVGLARVSAMCSHGSGAVNQDHSKNPVGVACTMAHEMGHNLGMDHDENVQGCRCRERSEAGRCIMAGSIGSTFPRMFSDCSQAYLEGFLEQPQSACLTNAPDLSHLVGGPVCGNLFVERGEQCDCGPPEDCQNRCCNSTTCQLAEGAQCAHGTCCQECRVKPAGEPCRPKKDTCDLEEFCDGRHPECPEDAFQENGTPCFGGYCYNGTCPTLAQQCQAFWGPGGRAAEESCFSYDILPGCQTSRYRADMCGVLQCKGGQRPPGRTSCILNHVCHALTTEDGTAYELVPEGTRCGPEKVCWKGRCQDLHVYRSRNCSAQCHNHGVCNHKQECHCHAGWAPPYCAKLLTEVHAASGSLPVIVVVVLVLLAVVVTLAGIIVYRKARSRILSRNATPKTTTGLSNPLFHQAASRVPAKQGAPAPTRGPQELVPTTHAGQPARHPASSVALKRPPPAPPVTVSRPPFPVPVYAQQAPKQVIKPTFAPPAPPVKPGAGATKPGPAESAVGPKVALKPPIQRKQGARAPTAP</sequence>
<dbReference type="AlphaFoldDB" id="A0A8C9LSA0"/>
<dbReference type="SMART" id="SM00608">
    <property type="entry name" value="ACR"/>
    <property type="match status" value="1"/>
</dbReference>
<keyword evidence="6" id="KW-0325">Glycoprotein</keyword>
<dbReference type="GO" id="GO:0050839">
    <property type="term" value="F:cell adhesion molecule binding"/>
    <property type="evidence" value="ECO:0007669"/>
    <property type="project" value="TreeGrafter"/>
</dbReference>
<dbReference type="InterPro" id="IPR002870">
    <property type="entry name" value="Peptidase_M12B_N"/>
</dbReference>
<feature type="transmembrane region" description="Helical" evidence="11">
    <location>
        <begin position="825"/>
        <end position="848"/>
    </location>
</feature>
<dbReference type="InterPro" id="IPR018358">
    <property type="entry name" value="Disintegrin_CS"/>
</dbReference>
<feature type="disulfide bond" evidence="8">
    <location>
        <begin position="784"/>
        <end position="794"/>
    </location>
</feature>
<dbReference type="GO" id="GO:0051044">
    <property type="term" value="P:positive regulation of membrane protein ectodomain proteolysis"/>
    <property type="evidence" value="ECO:0007669"/>
    <property type="project" value="TreeGrafter"/>
</dbReference>
<dbReference type="PROSITE" id="PS50215">
    <property type="entry name" value="ADAM_MEPRO"/>
    <property type="match status" value="1"/>
</dbReference>
<keyword evidence="2 11" id="KW-0812">Transmembrane</keyword>
<evidence type="ECO:0000259" key="12">
    <source>
        <dbReference type="PROSITE" id="PS50026"/>
    </source>
</evidence>
<keyword evidence="16" id="KW-1185">Reference proteome</keyword>
<dbReference type="PRINTS" id="PR00289">
    <property type="entry name" value="DISINTEGRIN"/>
</dbReference>
<dbReference type="Gene3D" id="4.10.70.10">
    <property type="entry name" value="Disintegrin domain"/>
    <property type="match status" value="1"/>
</dbReference>
<dbReference type="PANTHER" id="PTHR11905:SF20">
    <property type="entry name" value="DISINTEGRIN AND METALLOPROTEINASE DOMAIN-CONTAINING PROTEIN 8"/>
    <property type="match status" value="1"/>
</dbReference>